<dbReference type="OrthoDB" id="14970at2759"/>
<dbReference type="Gene3D" id="1.10.12.10">
    <property type="entry name" value="Lyase 2-enoyl-coa Hydratase, Chain A, domain 2"/>
    <property type="match status" value="1"/>
</dbReference>
<dbReference type="GO" id="GO:0051750">
    <property type="term" value="F:delta(3,5)-delta(2,4)-dienoyl-CoA isomerase activity"/>
    <property type="evidence" value="ECO:0007669"/>
    <property type="project" value="TreeGrafter"/>
</dbReference>
<dbReference type="Proteomes" id="UP000567179">
    <property type="component" value="Unassembled WGS sequence"/>
</dbReference>
<accession>A0A8H5ARF4</accession>
<feature type="transmembrane region" description="Helical" evidence="6">
    <location>
        <begin position="185"/>
        <end position="206"/>
    </location>
</feature>
<feature type="transmembrane region" description="Helical" evidence="6">
    <location>
        <begin position="93"/>
        <end position="114"/>
    </location>
</feature>
<evidence type="ECO:0000256" key="2">
    <source>
        <dbReference type="ARBA" id="ARBA00005254"/>
    </source>
</evidence>
<feature type="transmembrane region" description="Helical" evidence="6">
    <location>
        <begin position="120"/>
        <end position="141"/>
    </location>
</feature>
<evidence type="ECO:0000256" key="6">
    <source>
        <dbReference type="SAM" id="Phobius"/>
    </source>
</evidence>
<evidence type="ECO:0000313" key="9">
    <source>
        <dbReference type="Proteomes" id="UP000567179"/>
    </source>
</evidence>
<dbReference type="PANTHER" id="PTHR43149">
    <property type="entry name" value="ENOYL-COA HYDRATASE"/>
    <property type="match status" value="1"/>
</dbReference>
<dbReference type="InterPro" id="IPR045338">
    <property type="entry name" value="DUF6535"/>
</dbReference>
<dbReference type="CDD" id="cd06558">
    <property type="entry name" value="crotonase-like"/>
    <property type="match status" value="1"/>
</dbReference>
<evidence type="ECO:0000256" key="1">
    <source>
        <dbReference type="ARBA" id="ARBA00005005"/>
    </source>
</evidence>
<keyword evidence="3" id="KW-0276">Fatty acid metabolism</keyword>
<dbReference type="EMBL" id="JAACJJ010000059">
    <property type="protein sequence ID" value="KAF5309514.1"/>
    <property type="molecule type" value="Genomic_DNA"/>
</dbReference>
<dbReference type="InterPro" id="IPR029045">
    <property type="entry name" value="ClpP/crotonase-like_dom_sf"/>
</dbReference>
<dbReference type="Pfam" id="PF00378">
    <property type="entry name" value="ECH_1"/>
    <property type="match status" value="1"/>
</dbReference>
<proteinExistence type="inferred from homology"/>
<dbReference type="Gene3D" id="3.90.226.10">
    <property type="entry name" value="2-enoyl-CoA Hydratase, Chain A, domain 1"/>
    <property type="match status" value="1"/>
</dbReference>
<reference evidence="8 9" key="1">
    <citation type="journal article" date="2020" name="ISME J.">
        <title>Uncovering the hidden diversity of litter-decomposition mechanisms in mushroom-forming fungi.</title>
        <authorList>
            <person name="Floudas D."/>
            <person name="Bentzer J."/>
            <person name="Ahren D."/>
            <person name="Johansson T."/>
            <person name="Persson P."/>
            <person name="Tunlid A."/>
        </authorList>
    </citation>
    <scope>NUCLEOTIDE SEQUENCE [LARGE SCALE GENOMIC DNA]</scope>
    <source>
        <strain evidence="8 9">CBS 101986</strain>
    </source>
</reference>
<keyword evidence="6" id="KW-0472">Membrane</keyword>
<dbReference type="UniPathway" id="UPA00659"/>
<evidence type="ECO:0000256" key="3">
    <source>
        <dbReference type="ARBA" id="ARBA00022832"/>
    </source>
</evidence>
<evidence type="ECO:0000313" key="8">
    <source>
        <dbReference type="EMBL" id="KAF5309514.1"/>
    </source>
</evidence>
<keyword evidence="6" id="KW-1133">Transmembrane helix</keyword>
<feature type="domain" description="DUF6535" evidence="7">
    <location>
        <begin position="9"/>
        <end position="115"/>
    </location>
</feature>
<comment type="pathway">
    <text evidence="1">Lipid metabolism; fatty acid beta-oxidation.</text>
</comment>
<dbReference type="SUPFAM" id="SSF52096">
    <property type="entry name" value="ClpP/crotonase"/>
    <property type="match status" value="1"/>
</dbReference>
<keyword evidence="9" id="KW-1185">Reference proteome</keyword>
<dbReference type="PANTHER" id="PTHR43149:SF1">
    <property type="entry name" value="DELTA(3,5)-DELTA(2,4)-DIENOYL-COA ISOMERASE, MITOCHONDRIAL"/>
    <property type="match status" value="1"/>
</dbReference>
<dbReference type="GO" id="GO:0006635">
    <property type="term" value="P:fatty acid beta-oxidation"/>
    <property type="evidence" value="ECO:0007669"/>
    <property type="project" value="UniProtKB-UniPathway"/>
</dbReference>
<name>A0A8H5ARF4_9AGAR</name>
<keyword evidence="6" id="KW-0812">Transmembrane</keyword>
<gene>
    <name evidence="8" type="ORF">D9619_012383</name>
</gene>
<keyword evidence="5" id="KW-0413">Isomerase</keyword>
<dbReference type="InterPro" id="IPR045002">
    <property type="entry name" value="Ech1-like"/>
</dbReference>
<dbReference type="FunFam" id="1.10.12.10:FF:000004">
    <property type="entry name" value="Delta3,5-delta2,4-dienoyl-CoA isomerase"/>
    <property type="match status" value="1"/>
</dbReference>
<protein>
    <recommendedName>
        <fullName evidence="7">DUF6535 domain-containing protein</fullName>
    </recommendedName>
</protein>
<evidence type="ECO:0000256" key="4">
    <source>
        <dbReference type="ARBA" id="ARBA00023098"/>
    </source>
</evidence>
<organism evidence="8 9">
    <name type="scientific">Psilocybe cf. subviscida</name>
    <dbReference type="NCBI Taxonomy" id="2480587"/>
    <lineage>
        <taxon>Eukaryota</taxon>
        <taxon>Fungi</taxon>
        <taxon>Dikarya</taxon>
        <taxon>Basidiomycota</taxon>
        <taxon>Agaricomycotina</taxon>
        <taxon>Agaricomycetes</taxon>
        <taxon>Agaricomycetidae</taxon>
        <taxon>Agaricales</taxon>
        <taxon>Agaricineae</taxon>
        <taxon>Strophariaceae</taxon>
        <taxon>Psilocybe</taxon>
    </lineage>
</organism>
<comment type="similarity">
    <text evidence="2">Belongs to the enoyl-CoA hydratase/isomerase family.</text>
</comment>
<feature type="transmembrane region" description="Helical" evidence="6">
    <location>
        <begin position="33"/>
        <end position="56"/>
    </location>
</feature>
<dbReference type="AlphaFoldDB" id="A0A8H5ARF4"/>
<dbReference type="Pfam" id="PF20153">
    <property type="entry name" value="DUF6535"/>
    <property type="match status" value="1"/>
</dbReference>
<dbReference type="InterPro" id="IPR014748">
    <property type="entry name" value="Enoyl-CoA_hydra_C"/>
</dbReference>
<evidence type="ECO:0000259" key="7">
    <source>
        <dbReference type="Pfam" id="PF20153"/>
    </source>
</evidence>
<sequence>MFGTSNVANGTLPSISGSPASFAVARSSIRVNIFWFTSLVLALTVALIGIITLQWLREHQRYDNSLTPMQIFAIFNARSDGLRRWYVPHIFSALPLLLQSALILFFAGIVDFLFTLQPTVAIVVSVAVGIPILFLIATTLLPTLQLYTLQLPFLLSINDNVPAPCPYKSPPSLIVRRAAVRSEIVFNWSAKTFAAVYLVVIFPRYLIVASSTVTSMVHLSCRRAFIEVTGSIRRSFDAVADALPGLIHAIYDAQKTVKLLLSAIKRRVLPKGHRAPVFCARSTFRNDLLLDVRRLRVHLHNTEWTLLDEAWLGARTSYCAVVSDPNPPVQFSSIFRLDMNILPTIHDCVQGLQLIIDKGHVNGSRGAEAFYRCSELISLTQTEEWKKLISMGSSMDNQQKLFMRSQCISLTRILEPTIETGVAQLPPSLQYADASQENEFPDLSILRTACLVALNSRVLLSNRRYRPPINLFMRWNELLYELVAPRLLRTPEMIFDRVTITTRSSVVPTWMSSRSSHFRKMVNHFTGVSWTHDMSQQWTSVLQTIIQTISRESITVQTQKSNQLIKPFWEDYPDLRSLLRFILIFQVDDHIKETLVSLQNLLTTEPIPGRPFVMIFACFYIHALVKVRCHEVKEFSALLNTAPMHGVVGAGNYFDPYSSKWIKVTEPYPHVLHIELARGPVNAFNVEYWKAYRKVFADLVADGYDVRVAVVSSVFPKIFTAGLDLHDASALGSNGTSDDGLDTARTAFATRKMLEAFQHAIGAPERAPFPVIAALHGHVVGLGVDLIGACDIRYAAENAVFSIKEVDIGLAPDIGSLAFLPKITGNHSLIRELTYTARSFSASEALSIGLLSKVVKGGREEVVQEALGLAKLIAGKSPVAVSSAKHLITHSRDHNVEENLRYTAAWNAAALLTNDLTENLVARNDKRPPKFGPLSVQTKLSKL</sequence>
<keyword evidence="4" id="KW-0443">Lipid metabolism</keyword>
<evidence type="ECO:0000256" key="5">
    <source>
        <dbReference type="ARBA" id="ARBA00023235"/>
    </source>
</evidence>
<dbReference type="GO" id="GO:0005739">
    <property type="term" value="C:mitochondrion"/>
    <property type="evidence" value="ECO:0007669"/>
    <property type="project" value="TreeGrafter"/>
</dbReference>
<dbReference type="InterPro" id="IPR001753">
    <property type="entry name" value="Enoyl-CoA_hydra/iso"/>
</dbReference>
<comment type="caution">
    <text evidence="8">The sequence shown here is derived from an EMBL/GenBank/DDBJ whole genome shotgun (WGS) entry which is preliminary data.</text>
</comment>